<feature type="non-terminal residue" evidence="1">
    <location>
        <position position="1"/>
    </location>
</feature>
<sequence length="576" mass="66561">DKDENNQSSINENVQNYDESDQSNQSDQAVSSSNSAKKLKIIKSKSNFQNSWLSKFKWLQYNKISQRMFCKYCTVHKKSNVFGRSINFNRKSSVKEHASSDQHIDAIRLEAAKIIADEASAKSMQKSEAHVIGVLKIVNSLVREDIPLSKLPHFVQLSRDLESPLITNGSITYENEISGCKFAVAISDTIKAEIWKEINITMNKHLDIYVIYLTILGNITTRFLQLLALDKCDAETITTKLVRLFQSYDVMDKLVAFASDSASVMIGNKSGVAQRLSQICPYLVYNHYIAHRLALVCKDTQKQFNCFINAETILKDVYKFYKNSSLRIHVFQKYQKILDCPELQTLPAALSQLRDDCTLLNKFFQKRNLYFRDIIPMIDATIMSIQKDYIVEKLDDQSSYLGYHLQLFFDHTKPFNEQSNIDYFTHLLVYNSCDYDDLLQDIYEYATMKILNPVEWPDKKELLNFGYEELQILLNHYGISKTINGQKFLPLIDSSSCELEWPGFKNIIISNFLLFSSQQLLPVLIRDYCEIFPNIIKLIHIANSILFSSVDCERRFFKQNIIKTHLRTSLTTSTLD</sequence>
<comment type="caution">
    <text evidence="1">The sequence shown here is derived from an EMBL/GenBank/DDBJ whole genome shotgun (WGS) entry which is preliminary data.</text>
</comment>
<reference evidence="1" key="1">
    <citation type="submission" date="2021-06" db="EMBL/GenBank/DDBJ databases">
        <authorList>
            <person name="Kallberg Y."/>
            <person name="Tangrot J."/>
            <person name="Rosling A."/>
        </authorList>
    </citation>
    <scope>NUCLEOTIDE SEQUENCE</scope>
    <source>
        <strain evidence="1">28 12/20/2015</strain>
    </source>
</reference>
<name>A0ACA9P0X7_9GLOM</name>
<accession>A0ACA9P0X7</accession>
<gene>
    <name evidence="1" type="ORF">SPELUC_LOCUS10339</name>
</gene>
<protein>
    <submittedName>
        <fullName evidence="1">12174_t:CDS:1</fullName>
    </submittedName>
</protein>
<feature type="non-terminal residue" evidence="1">
    <location>
        <position position="576"/>
    </location>
</feature>
<evidence type="ECO:0000313" key="1">
    <source>
        <dbReference type="EMBL" id="CAG8684471.1"/>
    </source>
</evidence>
<dbReference type="EMBL" id="CAJVPW010019002">
    <property type="protein sequence ID" value="CAG8684471.1"/>
    <property type="molecule type" value="Genomic_DNA"/>
</dbReference>
<evidence type="ECO:0000313" key="2">
    <source>
        <dbReference type="Proteomes" id="UP000789366"/>
    </source>
</evidence>
<organism evidence="1 2">
    <name type="scientific">Cetraspora pellucida</name>
    <dbReference type="NCBI Taxonomy" id="1433469"/>
    <lineage>
        <taxon>Eukaryota</taxon>
        <taxon>Fungi</taxon>
        <taxon>Fungi incertae sedis</taxon>
        <taxon>Mucoromycota</taxon>
        <taxon>Glomeromycotina</taxon>
        <taxon>Glomeromycetes</taxon>
        <taxon>Diversisporales</taxon>
        <taxon>Gigasporaceae</taxon>
        <taxon>Cetraspora</taxon>
    </lineage>
</organism>
<keyword evidence="2" id="KW-1185">Reference proteome</keyword>
<proteinExistence type="predicted"/>
<dbReference type="Proteomes" id="UP000789366">
    <property type="component" value="Unassembled WGS sequence"/>
</dbReference>